<dbReference type="InterPro" id="IPR051543">
    <property type="entry name" value="Serine_Peptidase_S9A"/>
</dbReference>
<dbReference type="GO" id="GO:0008236">
    <property type="term" value="F:serine-type peptidase activity"/>
    <property type="evidence" value="ECO:0007669"/>
    <property type="project" value="InterPro"/>
</dbReference>
<accession>A0AA35VNB9</accession>
<dbReference type="InterPro" id="IPR001375">
    <property type="entry name" value="Peptidase_S9_cat"/>
</dbReference>
<evidence type="ECO:0000313" key="6">
    <source>
        <dbReference type="EMBL" id="CAI9269575.1"/>
    </source>
</evidence>
<comment type="function">
    <text evidence="4">Serine peptidase whose precise substrate specificity remains unclear. Does not cleave peptides after a arginine or lysine residue. Regulates trans-Golgi network morphology and sorting by regulating the membrane binding of the AP-1 complex. May play a role in the regulation of synaptic vesicle exocytosis.</text>
</comment>
<dbReference type="EMBL" id="OX465077">
    <property type="protein sequence ID" value="CAI9269575.1"/>
    <property type="molecule type" value="Genomic_DNA"/>
</dbReference>
<evidence type="ECO:0000259" key="5">
    <source>
        <dbReference type="Pfam" id="PF00326"/>
    </source>
</evidence>
<dbReference type="InterPro" id="IPR029058">
    <property type="entry name" value="AB_hydrolase_fold"/>
</dbReference>
<evidence type="ECO:0000256" key="4">
    <source>
        <dbReference type="ARBA" id="ARBA00045448"/>
    </source>
</evidence>
<dbReference type="SUPFAM" id="SSF56112">
    <property type="entry name" value="Protein kinase-like (PK-like)"/>
    <property type="match status" value="1"/>
</dbReference>
<dbReference type="Proteomes" id="UP001177003">
    <property type="component" value="Chromosome 1"/>
</dbReference>
<keyword evidence="7" id="KW-1185">Reference proteome</keyword>
<evidence type="ECO:0000256" key="1">
    <source>
        <dbReference type="ARBA" id="ARBA00005228"/>
    </source>
</evidence>
<feature type="domain" description="Peptidase S9 prolyl oligopeptidase catalytic" evidence="5">
    <location>
        <begin position="1"/>
        <end position="57"/>
    </location>
</feature>
<comment type="similarity">
    <text evidence="1">Belongs to the peptidase S9A family.</text>
</comment>
<evidence type="ECO:0000256" key="3">
    <source>
        <dbReference type="ARBA" id="ARBA00042165"/>
    </source>
</evidence>
<dbReference type="GO" id="GO:0005829">
    <property type="term" value="C:cytosol"/>
    <property type="evidence" value="ECO:0007669"/>
    <property type="project" value="TreeGrafter"/>
</dbReference>
<dbReference type="AlphaFoldDB" id="A0AA35VNB9"/>
<gene>
    <name evidence="6" type="ORF">LSALG_LOCUS9944</name>
</gene>
<proteinExistence type="inferred from homology"/>
<dbReference type="Gene3D" id="3.40.50.1820">
    <property type="entry name" value="alpha/beta hydrolase"/>
    <property type="match status" value="1"/>
</dbReference>
<dbReference type="Pfam" id="PF00326">
    <property type="entry name" value="Peptidase_S9"/>
    <property type="match status" value="1"/>
</dbReference>
<evidence type="ECO:0000256" key="2">
    <source>
        <dbReference type="ARBA" id="ARBA00039290"/>
    </source>
</evidence>
<reference evidence="6" key="1">
    <citation type="submission" date="2023-04" db="EMBL/GenBank/DDBJ databases">
        <authorList>
            <person name="Vijverberg K."/>
            <person name="Xiong W."/>
            <person name="Schranz E."/>
        </authorList>
    </citation>
    <scope>NUCLEOTIDE SEQUENCE</scope>
</reference>
<dbReference type="PANTHER" id="PTHR11757:SF19">
    <property type="entry name" value="PROLYL ENDOPEPTIDASE-LIKE"/>
    <property type="match status" value="1"/>
</dbReference>
<organism evidence="6 7">
    <name type="scientific">Lactuca saligna</name>
    <name type="common">Willowleaf lettuce</name>
    <dbReference type="NCBI Taxonomy" id="75948"/>
    <lineage>
        <taxon>Eukaryota</taxon>
        <taxon>Viridiplantae</taxon>
        <taxon>Streptophyta</taxon>
        <taxon>Embryophyta</taxon>
        <taxon>Tracheophyta</taxon>
        <taxon>Spermatophyta</taxon>
        <taxon>Magnoliopsida</taxon>
        <taxon>eudicotyledons</taxon>
        <taxon>Gunneridae</taxon>
        <taxon>Pentapetalae</taxon>
        <taxon>asterids</taxon>
        <taxon>campanulids</taxon>
        <taxon>Asterales</taxon>
        <taxon>Asteraceae</taxon>
        <taxon>Cichorioideae</taxon>
        <taxon>Cichorieae</taxon>
        <taxon>Lactucinae</taxon>
        <taxon>Lactuca</taxon>
    </lineage>
</organism>
<sequence>MRPELFKATVAGVPFVDVVTTMLGPTIPLTTTEWEEWGDPWKEEFYFYRKSYSPVDIQVFANIMNRDITWPKIPKEMSYEAYDLINNLLTENPAQRLGAIGAVQVDMHHFFKNIHWDTLARQKATFIPSAKTLDTSYFMSWSIWNPEDEQVDGGNDFDDMFDIGCTFGDSSFGNMLEEEVG</sequence>
<name>A0AA35VNB9_LACSI</name>
<dbReference type="InterPro" id="IPR011009">
    <property type="entry name" value="Kinase-like_dom_sf"/>
</dbReference>
<dbReference type="GO" id="GO:0006508">
    <property type="term" value="P:proteolysis"/>
    <property type="evidence" value="ECO:0007669"/>
    <property type="project" value="InterPro"/>
</dbReference>
<dbReference type="PANTHER" id="PTHR11757">
    <property type="entry name" value="PROTEASE FAMILY S9A OLIGOPEPTIDASE"/>
    <property type="match status" value="1"/>
</dbReference>
<evidence type="ECO:0000313" key="7">
    <source>
        <dbReference type="Proteomes" id="UP001177003"/>
    </source>
</evidence>
<protein>
    <recommendedName>
        <fullName evidence="2">Prolyl endopeptidase-like</fullName>
    </recommendedName>
    <alternativeName>
        <fullName evidence="3">Prolylendopeptidase-like</fullName>
    </alternativeName>
</protein>